<keyword evidence="3" id="KW-1185">Reference proteome</keyword>
<accession>A0A834XRC0</accession>
<protein>
    <recommendedName>
        <fullName evidence="1">CRAL-TRIO domain-containing protein</fullName>
    </recommendedName>
</protein>
<dbReference type="PANTHER" id="PTHR48411:SF1">
    <property type="entry name" value="OS01G0948300 PROTEIN"/>
    <property type="match status" value="1"/>
</dbReference>
<dbReference type="CDD" id="cd00170">
    <property type="entry name" value="SEC14"/>
    <property type="match status" value="1"/>
</dbReference>
<gene>
    <name evidence="2" type="ORF">HCN44_000621</name>
</gene>
<organism evidence="2 3">
    <name type="scientific">Aphidius gifuensis</name>
    <name type="common">Parasitoid wasp</name>
    <dbReference type="NCBI Taxonomy" id="684658"/>
    <lineage>
        <taxon>Eukaryota</taxon>
        <taxon>Metazoa</taxon>
        <taxon>Ecdysozoa</taxon>
        <taxon>Arthropoda</taxon>
        <taxon>Hexapoda</taxon>
        <taxon>Insecta</taxon>
        <taxon>Pterygota</taxon>
        <taxon>Neoptera</taxon>
        <taxon>Endopterygota</taxon>
        <taxon>Hymenoptera</taxon>
        <taxon>Apocrita</taxon>
        <taxon>Ichneumonoidea</taxon>
        <taxon>Braconidae</taxon>
        <taxon>Aphidiinae</taxon>
        <taxon>Aphidius</taxon>
    </lineage>
</organism>
<dbReference type="Gene3D" id="3.40.525.10">
    <property type="entry name" value="CRAL-TRIO lipid binding domain"/>
    <property type="match status" value="1"/>
</dbReference>
<evidence type="ECO:0000313" key="2">
    <source>
        <dbReference type="EMBL" id="KAF7990816.1"/>
    </source>
</evidence>
<evidence type="ECO:0000259" key="1">
    <source>
        <dbReference type="PROSITE" id="PS50191"/>
    </source>
</evidence>
<dbReference type="SMART" id="SM00516">
    <property type="entry name" value="SEC14"/>
    <property type="match status" value="1"/>
</dbReference>
<dbReference type="EMBL" id="JACMRX010000004">
    <property type="protein sequence ID" value="KAF7990816.1"/>
    <property type="molecule type" value="Genomic_DNA"/>
</dbReference>
<dbReference type="PROSITE" id="PS50191">
    <property type="entry name" value="CRAL_TRIO"/>
    <property type="match status" value="1"/>
</dbReference>
<evidence type="ECO:0000313" key="3">
    <source>
        <dbReference type="Proteomes" id="UP000639338"/>
    </source>
</evidence>
<dbReference type="Pfam" id="PF13716">
    <property type="entry name" value="CRAL_TRIO_2"/>
    <property type="match status" value="1"/>
</dbReference>
<dbReference type="Proteomes" id="UP000639338">
    <property type="component" value="Unassembled WGS sequence"/>
</dbReference>
<sequence length="200" mass="23808">MVMIDMRDIQLDEDESEDQYEKLLRRAKTEDLTEISGIGCLYQCGVDRLGRPVIVFIGKWFPATKINLEKALLYVIHLMDPIVNGDYVIVYFHTLTSNNNYPSFTWLREVYNILPYKYKKHLKHFYVVHPTFWTKMMTWWFTTFMAPAIKEKVHNFPGIEYLYPDIPPQQLEIPAYITEYDMTINGIRYFEPDQSQNLLS</sequence>
<dbReference type="AlphaFoldDB" id="A0A834XRC0"/>
<dbReference type="SUPFAM" id="SSF52087">
    <property type="entry name" value="CRAL/TRIO domain"/>
    <property type="match status" value="1"/>
</dbReference>
<dbReference type="PANTHER" id="PTHR48411">
    <property type="entry name" value="OS01G0948300 PROTEIN"/>
    <property type="match status" value="1"/>
</dbReference>
<dbReference type="InterPro" id="IPR036865">
    <property type="entry name" value="CRAL-TRIO_dom_sf"/>
</dbReference>
<proteinExistence type="predicted"/>
<dbReference type="InterPro" id="IPR001251">
    <property type="entry name" value="CRAL-TRIO_dom"/>
</dbReference>
<name>A0A834XRC0_APHGI</name>
<feature type="domain" description="CRAL-TRIO" evidence="1">
    <location>
        <begin position="28"/>
        <end position="185"/>
    </location>
</feature>
<reference evidence="2 3" key="1">
    <citation type="submission" date="2020-08" db="EMBL/GenBank/DDBJ databases">
        <title>Aphidius gifuensis genome sequencing and assembly.</title>
        <authorList>
            <person name="Du Z."/>
        </authorList>
    </citation>
    <scope>NUCLEOTIDE SEQUENCE [LARGE SCALE GENOMIC DNA]</scope>
    <source>
        <strain evidence="2">YNYX2018</strain>
        <tissue evidence="2">Adults</tissue>
    </source>
</reference>
<dbReference type="OrthoDB" id="365077at2759"/>
<comment type="caution">
    <text evidence="2">The sequence shown here is derived from an EMBL/GenBank/DDBJ whole genome shotgun (WGS) entry which is preliminary data.</text>
</comment>